<dbReference type="Proteomes" id="UP000280008">
    <property type="component" value="Unassembled WGS sequence"/>
</dbReference>
<name>A0A495IDJ8_9MICO</name>
<dbReference type="EMBL" id="RBKS01000001">
    <property type="protein sequence ID" value="RKR73195.1"/>
    <property type="molecule type" value="Genomic_DNA"/>
</dbReference>
<dbReference type="Pfam" id="PF03109">
    <property type="entry name" value="ABC1"/>
    <property type="match status" value="1"/>
</dbReference>
<dbReference type="RefSeq" id="WP_121368089.1">
    <property type="nucleotide sequence ID" value="NZ_RBKS01000001.1"/>
</dbReference>
<keyword evidence="2" id="KW-0812">Transmembrane</keyword>
<keyword evidence="2" id="KW-1133">Transmembrane helix</keyword>
<protein>
    <submittedName>
        <fullName evidence="4">Ubiquinone biosynthesis protein</fullName>
    </submittedName>
</protein>
<feature type="transmembrane region" description="Helical" evidence="2">
    <location>
        <begin position="517"/>
        <end position="542"/>
    </location>
</feature>
<dbReference type="OrthoDB" id="9795390at2"/>
<feature type="transmembrane region" description="Helical" evidence="2">
    <location>
        <begin position="484"/>
        <end position="505"/>
    </location>
</feature>
<evidence type="ECO:0000256" key="1">
    <source>
        <dbReference type="ARBA" id="ARBA00009670"/>
    </source>
</evidence>
<feature type="domain" description="Protein kinase" evidence="3">
    <location>
        <begin position="111"/>
        <end position="490"/>
    </location>
</feature>
<accession>A0A495IDJ8</accession>
<dbReference type="InterPro" id="IPR050154">
    <property type="entry name" value="UbiB_kinase"/>
</dbReference>
<evidence type="ECO:0000259" key="3">
    <source>
        <dbReference type="PROSITE" id="PS50011"/>
    </source>
</evidence>
<dbReference type="GO" id="GO:0004672">
    <property type="term" value="F:protein kinase activity"/>
    <property type="evidence" value="ECO:0007669"/>
    <property type="project" value="InterPro"/>
</dbReference>
<dbReference type="InterPro" id="IPR004147">
    <property type="entry name" value="ABC1_dom"/>
</dbReference>
<sequence>MVSRGRRFAQVVGIARRHGLLPVGRLDLTSDPATRLVREAQADHLRQALEEAGGAFVKLGQLFSTRSDMLPDEYTRALSRLQQSVTPAPWGDVKALLEAEYGSPLDEVFASFDEVPIAAASLGQVHRAILRDTREPVAVKVQRPGIEDVVRRDVDIALRFASLMTRVSANARSIGLDEVAKQYTGDLLRQLDFDLERRNLQALRAIQRREPDRHPLTLPEPHRDLSTRRVFVMEFVEGETLATWIERHRHSTDGLTEAMRLVLHSFLGQMVIDGLYHADLHPGNIILMPDGSPALVDFGSVGRLDNELKGTVQELLVAYLQSDTQRISDGLLTLAAVPDGLDERAFRRDVSVFVTYDLGPGAAVDVDTVDRLVEVLQKYRLTIPAEFVAAARALAILEGTLRSTVPDFDLLEESREFAREQIRDQVSLGNLGRVISGEVIAMMPGVRRLPRRVDRIGEALETGRLSVNLRLLADRRDRRTLATFLRQTLATITAIVCGVLAIVYLTQPAPASPGVLVPAVAGGILGGISIVLFAIVAISFVVGRRRD</sequence>
<dbReference type="PANTHER" id="PTHR10566:SF113">
    <property type="entry name" value="PROTEIN ACTIVITY OF BC1 COMPLEX KINASE 7, CHLOROPLASTIC"/>
    <property type="match status" value="1"/>
</dbReference>
<dbReference type="PANTHER" id="PTHR10566">
    <property type="entry name" value="CHAPERONE-ACTIVITY OF BC1 COMPLEX CABC1 -RELATED"/>
    <property type="match status" value="1"/>
</dbReference>
<reference evidence="4 5" key="1">
    <citation type="submission" date="2018-10" db="EMBL/GenBank/DDBJ databases">
        <title>Sequencing the genomes of 1000 actinobacteria strains.</title>
        <authorList>
            <person name="Klenk H.-P."/>
        </authorList>
    </citation>
    <scope>NUCLEOTIDE SEQUENCE [LARGE SCALE GENOMIC DNA]</scope>
    <source>
        <strain evidence="4 5">DSM 17894</strain>
    </source>
</reference>
<gene>
    <name evidence="4" type="ORF">C8E83_0285</name>
</gene>
<proteinExistence type="inferred from homology"/>
<keyword evidence="4" id="KW-0830">Ubiquinone</keyword>
<dbReference type="GO" id="GO:0005524">
    <property type="term" value="F:ATP binding"/>
    <property type="evidence" value="ECO:0007669"/>
    <property type="project" value="InterPro"/>
</dbReference>
<evidence type="ECO:0000256" key="2">
    <source>
        <dbReference type="SAM" id="Phobius"/>
    </source>
</evidence>
<comment type="similarity">
    <text evidence="1">Belongs to the protein kinase superfamily. ADCK protein kinase family.</text>
</comment>
<evidence type="ECO:0000313" key="5">
    <source>
        <dbReference type="Proteomes" id="UP000280008"/>
    </source>
</evidence>
<dbReference type="Gene3D" id="1.10.510.10">
    <property type="entry name" value="Transferase(Phosphotransferase) domain 1"/>
    <property type="match status" value="1"/>
</dbReference>
<dbReference type="PROSITE" id="PS50011">
    <property type="entry name" value="PROTEIN_KINASE_DOM"/>
    <property type="match status" value="1"/>
</dbReference>
<dbReference type="InterPro" id="IPR011009">
    <property type="entry name" value="Kinase-like_dom_sf"/>
</dbReference>
<keyword evidence="5" id="KW-1185">Reference proteome</keyword>
<evidence type="ECO:0000313" key="4">
    <source>
        <dbReference type="EMBL" id="RKR73195.1"/>
    </source>
</evidence>
<keyword evidence="2" id="KW-0472">Membrane</keyword>
<dbReference type="SMART" id="SM00220">
    <property type="entry name" value="S_TKc"/>
    <property type="match status" value="1"/>
</dbReference>
<dbReference type="AlphaFoldDB" id="A0A495IDJ8"/>
<dbReference type="InterPro" id="IPR000719">
    <property type="entry name" value="Prot_kinase_dom"/>
</dbReference>
<organism evidence="4 5">
    <name type="scientific">Frondihabitans australicus</name>
    <dbReference type="NCBI Taxonomy" id="386892"/>
    <lineage>
        <taxon>Bacteria</taxon>
        <taxon>Bacillati</taxon>
        <taxon>Actinomycetota</taxon>
        <taxon>Actinomycetes</taxon>
        <taxon>Micrococcales</taxon>
        <taxon>Microbacteriaceae</taxon>
        <taxon>Frondihabitans</taxon>
    </lineage>
</organism>
<dbReference type="CDD" id="cd05121">
    <property type="entry name" value="ABC1_ADCK3-like"/>
    <property type="match status" value="1"/>
</dbReference>
<dbReference type="SUPFAM" id="SSF56112">
    <property type="entry name" value="Protein kinase-like (PK-like)"/>
    <property type="match status" value="1"/>
</dbReference>
<comment type="caution">
    <text evidence="4">The sequence shown here is derived from an EMBL/GenBank/DDBJ whole genome shotgun (WGS) entry which is preliminary data.</text>
</comment>